<proteinExistence type="predicted"/>
<dbReference type="PANTHER" id="PTHR12338">
    <property type="entry name" value="AUTOTRANSPORTER"/>
    <property type="match status" value="1"/>
</dbReference>
<keyword evidence="2" id="KW-0964">Secreted</keyword>
<accession>A0ABS9AZI2</accession>
<keyword evidence="7" id="KW-1185">Reference proteome</keyword>
<evidence type="ECO:0000313" key="7">
    <source>
        <dbReference type="Proteomes" id="UP001320272"/>
    </source>
</evidence>
<feature type="chain" id="PRO_5045207583" evidence="4">
    <location>
        <begin position="29"/>
        <end position="2768"/>
    </location>
</feature>
<dbReference type="Pfam" id="PF05860">
    <property type="entry name" value="TPS"/>
    <property type="match status" value="1"/>
</dbReference>
<dbReference type="EMBL" id="JABFTV010000022">
    <property type="protein sequence ID" value="MCE8027018.1"/>
    <property type="molecule type" value="Genomic_DNA"/>
</dbReference>
<evidence type="ECO:0000256" key="4">
    <source>
        <dbReference type="SAM" id="SignalP"/>
    </source>
</evidence>
<dbReference type="InterPro" id="IPR050909">
    <property type="entry name" value="Bact_Autotransporter_VF"/>
</dbReference>
<reference evidence="6 7" key="1">
    <citation type="journal article" date="2021" name="Front. Microbiol.">
        <title>Aerobic Denitrification and Heterotrophic Sulfur Oxidation in the Genus Halomonas Revealed by Six Novel Species Characterizations and Genome-Based Analysis.</title>
        <authorList>
            <person name="Wang L."/>
            <person name="Shao Z."/>
        </authorList>
    </citation>
    <scope>NUCLEOTIDE SEQUENCE [LARGE SCALE GENOMIC DNA]</scope>
    <source>
        <strain evidence="6 7">MCCC 1A11058</strain>
    </source>
</reference>
<dbReference type="NCBIfam" id="TIGR01901">
    <property type="entry name" value="adhes_NPXG"/>
    <property type="match status" value="1"/>
</dbReference>
<dbReference type="SMART" id="SM00912">
    <property type="entry name" value="Haemagg_act"/>
    <property type="match status" value="1"/>
</dbReference>
<feature type="domain" description="Filamentous haemagglutinin FhaB/tRNA nuclease CdiA-like TPS" evidence="5">
    <location>
        <begin position="26"/>
        <end position="139"/>
    </location>
</feature>
<dbReference type="InterPro" id="IPR011050">
    <property type="entry name" value="Pectin_lyase_fold/virulence"/>
</dbReference>
<organism evidence="6 7">
    <name type="scientific">Billgrantia aerodenitrificans</name>
    <dbReference type="NCBI Taxonomy" id="2733483"/>
    <lineage>
        <taxon>Bacteria</taxon>
        <taxon>Pseudomonadati</taxon>
        <taxon>Pseudomonadota</taxon>
        <taxon>Gammaproteobacteria</taxon>
        <taxon>Oceanospirillales</taxon>
        <taxon>Halomonadaceae</taxon>
        <taxon>Billgrantia</taxon>
    </lineage>
</organism>
<dbReference type="RefSeq" id="WP_234255707.1">
    <property type="nucleotide sequence ID" value="NZ_JABFTV010000022.1"/>
</dbReference>
<evidence type="ECO:0000313" key="6">
    <source>
        <dbReference type="EMBL" id="MCE8027018.1"/>
    </source>
</evidence>
<feature type="signal peptide" evidence="4">
    <location>
        <begin position="1"/>
        <end position="28"/>
    </location>
</feature>
<evidence type="ECO:0000256" key="1">
    <source>
        <dbReference type="ARBA" id="ARBA00004613"/>
    </source>
</evidence>
<keyword evidence="3 4" id="KW-0732">Signal</keyword>
<protein>
    <submittedName>
        <fullName evidence="6">Filamentous hemagglutinin N-terminal domain-containing protein</fullName>
    </submittedName>
</protein>
<evidence type="ECO:0000259" key="5">
    <source>
        <dbReference type="SMART" id="SM00912"/>
    </source>
</evidence>
<sequence length="2768" mass="279953">MYRKQKKNSSVIVAVSVIGLGHATGAIAAPTNGEVARGTASISTHGLETLINQTSQKAVINWDTFNISTDELVRFVQNNASDIALNRVVGGGGASQILGGLQANGRVFLINPNGILFGAGAQVDVAGLVATTFDIADDDFIDGRFHFSQSDNLAASVRNQGTITIGDNGFLYLIAPTVENSGSIVANLGKVSLAHDGSYRLDLQGNDLINFSVPVGLVGHISNSGNINGQTVALGADLANAVMTSVVNTGNITAATSLTMTGGSVQQYGSVVAESARVEATASISGAGLIEAETVSLQAGTGIGTQAQAIRTRAEHLDATLTDNVGGVYINELDGLESLTVDVASRPVSIEMDEHHHLRLEFDSQSRLSTNGPNTTDIAFTNRNGGVTLSGVSAGDLSVTAQGNIVSDSAVAGSTATASNLYLEVTGEGSTIGAEGSPLRVDATTLSAHANRGHIVVTDVAGGVALNEIDTGSNSAEDGLRAIIKAENGSITSANTTTPNVTAWATNLEADGAIGSAGQAITTSVDVLNASTQNGGIHVEDQQGQLVVGNVTARERIMVGGQPVASAAISNANGQITLSDGTTVGQHDVSIRSQGDMFLTGTVSATDALVVQSQQGAIMAADDAVSLVGRSIDLTANDRIGVDGASLRTQSNIVNANSGNGGVFITESNGLTVGTIVAQGDDNNVKLSATQGDVQLGFIDAVGGQVSVESVNGRILDNNGAALNVRADAVAFTAKGAIGAAANAIETHARTLTTRTRDQGVGTFIDNVGAAEALSATTNRGSVAIANANGVLAFNGTNGQLTLNNGGLASELDLDFTNTGGDIVLGNIDLGDNDARLNASGSITQGAGALLTADSATLQAGRHIGSGAQAVRTDVSSLDLTTLDGNIFVDNLSSGRLQLNAQASGTGEAGSVSVTHAGDMAVGSVNSRRSTTLRAVGSIEGEDDSGAYRVTADGMSLEADAIGSAELAFSTRATGNVSLLAREGDIYLTNLGAMQLVDAQASGQVDLVNHGDLILGRLEAGEDVELAVQGRVTDGNGGGLNISARGLKVNATQFGTANDAIEMMVDNLVIDTTNGGIYAYQSGHVPLNLHRAQSSGSGSDIRIGADGDIALGTVSAAGNGVELRSGGSIEDARGSGVTAPNVRARSLEIAAENGVGANGDLALDVSFLSASGGTGDVNASNLGAIAVDRNTLVGKGASGVSIIATSITILDNKGGVITMDGGRLVLTATDGNIVFLNQNDTIYLPGGGSITLTALSKSELDGYRGSIIVGNLTTDGGDISLHAESNITIGMLDARGNATQAGDIWVESRNGVILDGNGTNANLRGDHVTLIANTPGHREAELVRDTAIAEYSARVAEANAKASVLEILEQQLQSHIVMASNAAVLQGIAQYNRTTKQYEVNRAARDVALAEAIVDTLNTTLNALTVVRNAAAIVTGAMQAVPFSGDAGADAAFAVVDLAMSVAAMALDEYERYNLGPKQAALDSLNNELDQAIANLYSATNLLNHANALRDTTQVSRNIADLAHFNAVVARDASQQLRRQAVAAFDLNQDIDMSAAKPLGIEANRLDMRTGSGRDLNSGVYLNSQGDLGLGNIASSGSVRVTDVQGNISIVGEVKSPDSITLQAGGAIRGAGGTWVNGLWVPSSGQLIAPDLLAIAGGGVGMDQAVRTRVDRLAVDAGTGGVHVFNRNAGQALVVDSLGSTVGISGDGDITLDTDGDLVLNQGIKDTDLASENTIRLESGGAIVDGNGSARNVEAQRVVAYAVNSIELDTATQDLTAHVSGSGNITLREHDDIHLRDLVADNISVTAGGHIEVGSLAADLEQGNIVLAAGGRIDNDQDTSTRVIGNRLSLTAGGSIGATGSNATRSLDTSVATLVANAGGEVNIAEYDDLVIESLETTAGNVTVESATGSLQVGRIVTGTDDETITLVAHEAINATGDSPANLTAADLSLHAGTGIGNVQGLKVNAERLVAEAGAGGIVVSDLSGDLRIGGVTPNLGRGPIEGLRAAGGEIRVSAESGKLYVDEHVINFDGDVVLSGSAGVTQEAYVLAQHGDVAVSSSAGSIAMAEGALTAATHSVSYEADGDLHVTEVFAQDVVLTASNGALTAADGVARNVIAEGLDVTAANGIGTSASALKTDVDRLSASVTGSGNVFIEEHDDVLLTRVSNANGDVHVAAGGDIDIQRIDARNGRVDMYSEGQVSTVGQGRISAKDLSVIAEHGIDVSTQVERAALLVQQAGGIKVSETDAIDLLQVITTDGNVSVTAGGRIGVESVEAGGANSAIDLTSGGAIVQRSGKGGGNGLLANTVTLNAASGIGNDSGGALKVDTDRLVARTQSGNVLLDAASGLFLEDIRSGNGNVSALVRNGDATVGRISSSNAVDLAVVAGALRDDGNASTRIAANRLTLSSRDGIGTNAAAMQTDVNSLAATVTGAGGIFLDERNGLNRLSAATTSGNIRVRALDGGMGVDRVTAGGEGSLVSLEARNGSIRDVNNDTRVNVAGERIQLKASNGVGQAGNALDVDARRLVADGGAGGVYLNSLSSSLILGGLGGQQEALKSRGGDIVLTTAGDLDVQQGIATGNGGNVSLTAKGGVTQQADISTAGNGNIAVTGGTHVVMSPEVTTKAGRGHVSYSAGDLLTVSNITTSTGLNGGRVTLQAPRLVSNASEPGSVQAGFVNVVSPQASDDMLKRLVGDTADQSRLSINDRMAGGRLADDRSFMETLLLPSVMSAPRTEGVVSSADLNPFFGTEGLRNSAFDTTGADGVWVFQPK</sequence>
<comment type="subcellular location">
    <subcellularLocation>
        <location evidence="1">Secreted</location>
    </subcellularLocation>
</comment>
<dbReference type="PANTHER" id="PTHR12338:SF8">
    <property type="entry name" value="HEME_HEMOPEXIN-BINDING PROTEIN"/>
    <property type="match status" value="1"/>
</dbReference>
<dbReference type="InterPro" id="IPR008638">
    <property type="entry name" value="FhaB/CdiA-like_TPS"/>
</dbReference>
<evidence type="ECO:0000256" key="3">
    <source>
        <dbReference type="ARBA" id="ARBA00022729"/>
    </source>
</evidence>
<dbReference type="SUPFAM" id="SSF51126">
    <property type="entry name" value="Pectin lyase-like"/>
    <property type="match status" value="1"/>
</dbReference>
<name>A0ABS9AZI2_9GAMM</name>
<dbReference type="Proteomes" id="UP001320272">
    <property type="component" value="Unassembled WGS sequence"/>
</dbReference>
<gene>
    <name evidence="6" type="ORF">HOP59_23095</name>
</gene>
<evidence type="ECO:0000256" key="2">
    <source>
        <dbReference type="ARBA" id="ARBA00022525"/>
    </source>
</evidence>
<dbReference type="InterPro" id="IPR012334">
    <property type="entry name" value="Pectin_lyas_fold"/>
</dbReference>
<dbReference type="Gene3D" id="2.160.20.10">
    <property type="entry name" value="Single-stranded right-handed beta-helix, Pectin lyase-like"/>
    <property type="match status" value="1"/>
</dbReference>
<comment type="caution">
    <text evidence="6">The sequence shown here is derived from an EMBL/GenBank/DDBJ whole genome shotgun (WGS) entry which is preliminary data.</text>
</comment>